<dbReference type="AlphaFoldDB" id="A0A4C1W874"/>
<name>A0A4C1W874_EUMVA</name>
<dbReference type="Proteomes" id="UP000299102">
    <property type="component" value="Unassembled WGS sequence"/>
</dbReference>
<organism evidence="1 2">
    <name type="scientific">Eumeta variegata</name>
    <name type="common">Bagworm moth</name>
    <name type="synonym">Eumeta japonica</name>
    <dbReference type="NCBI Taxonomy" id="151549"/>
    <lineage>
        <taxon>Eukaryota</taxon>
        <taxon>Metazoa</taxon>
        <taxon>Ecdysozoa</taxon>
        <taxon>Arthropoda</taxon>
        <taxon>Hexapoda</taxon>
        <taxon>Insecta</taxon>
        <taxon>Pterygota</taxon>
        <taxon>Neoptera</taxon>
        <taxon>Endopterygota</taxon>
        <taxon>Lepidoptera</taxon>
        <taxon>Glossata</taxon>
        <taxon>Ditrysia</taxon>
        <taxon>Tineoidea</taxon>
        <taxon>Psychidae</taxon>
        <taxon>Oiketicinae</taxon>
        <taxon>Eumeta</taxon>
    </lineage>
</organism>
<dbReference type="EMBL" id="BGZK01000499">
    <property type="protein sequence ID" value="GBP47261.1"/>
    <property type="molecule type" value="Genomic_DNA"/>
</dbReference>
<sequence>MTEARRCVLHCTRCGTAYTCTQKHTQMRTRITRYVSRSRHNFPQNIDRRFLPYKTVNLFPDCVLGKCRVQPEPVTRSLTHFDTGDRRRLLFSLLA</sequence>
<comment type="caution">
    <text evidence="1">The sequence shown here is derived from an EMBL/GenBank/DDBJ whole genome shotgun (WGS) entry which is preliminary data.</text>
</comment>
<accession>A0A4C1W874</accession>
<dbReference type="OrthoDB" id="10044505at2759"/>
<gene>
    <name evidence="1" type="ORF">EVAR_38025_1</name>
</gene>
<keyword evidence="2" id="KW-1185">Reference proteome</keyword>
<reference evidence="1 2" key="1">
    <citation type="journal article" date="2019" name="Commun. Biol.">
        <title>The bagworm genome reveals a unique fibroin gene that provides high tensile strength.</title>
        <authorList>
            <person name="Kono N."/>
            <person name="Nakamura H."/>
            <person name="Ohtoshi R."/>
            <person name="Tomita M."/>
            <person name="Numata K."/>
            <person name="Arakawa K."/>
        </authorList>
    </citation>
    <scope>NUCLEOTIDE SEQUENCE [LARGE SCALE GENOMIC DNA]</scope>
</reference>
<protein>
    <submittedName>
        <fullName evidence="1">Uncharacterized protein</fullName>
    </submittedName>
</protein>
<evidence type="ECO:0000313" key="1">
    <source>
        <dbReference type="EMBL" id="GBP47261.1"/>
    </source>
</evidence>
<evidence type="ECO:0000313" key="2">
    <source>
        <dbReference type="Proteomes" id="UP000299102"/>
    </source>
</evidence>
<proteinExistence type="predicted"/>